<comment type="catalytic activity">
    <reaction evidence="1">
        <text>ATP + protein L-histidine = ADP + protein N-phospho-L-histidine.</text>
        <dbReference type="EC" id="2.7.13.3"/>
    </reaction>
</comment>
<evidence type="ECO:0000256" key="2">
    <source>
        <dbReference type="ARBA" id="ARBA00012438"/>
    </source>
</evidence>
<keyword evidence="10" id="KW-0812">Transmembrane</keyword>
<keyword evidence="9" id="KW-0175">Coiled coil</keyword>
<feature type="transmembrane region" description="Helical" evidence="10">
    <location>
        <begin position="30"/>
        <end position="49"/>
    </location>
</feature>
<accession>A0A0M0GEZ0</accession>
<dbReference type="GO" id="GO:0000155">
    <property type="term" value="F:phosphorelay sensor kinase activity"/>
    <property type="evidence" value="ECO:0007669"/>
    <property type="project" value="InterPro"/>
</dbReference>
<evidence type="ECO:0000256" key="6">
    <source>
        <dbReference type="ARBA" id="ARBA00022777"/>
    </source>
</evidence>
<comment type="caution">
    <text evidence="12">The sequence shown here is derived from an EMBL/GenBank/DDBJ whole genome shotgun (WGS) entry which is preliminary data.</text>
</comment>
<dbReference type="AlphaFoldDB" id="A0A0M0GEZ0"/>
<evidence type="ECO:0000259" key="11">
    <source>
        <dbReference type="Pfam" id="PF07730"/>
    </source>
</evidence>
<keyword evidence="10" id="KW-1133">Transmembrane helix</keyword>
<evidence type="ECO:0000256" key="1">
    <source>
        <dbReference type="ARBA" id="ARBA00000085"/>
    </source>
</evidence>
<feature type="transmembrane region" description="Helical" evidence="10">
    <location>
        <begin position="54"/>
        <end position="72"/>
    </location>
</feature>
<keyword evidence="13" id="KW-1185">Reference proteome</keyword>
<proteinExistence type="predicted"/>
<evidence type="ECO:0000256" key="4">
    <source>
        <dbReference type="ARBA" id="ARBA00022679"/>
    </source>
</evidence>
<feature type="domain" description="Signal transduction histidine kinase subgroup 3 dimerisation and phosphoacceptor" evidence="11">
    <location>
        <begin position="183"/>
        <end position="244"/>
    </location>
</feature>
<dbReference type="Gene3D" id="3.30.565.10">
    <property type="entry name" value="Histidine kinase-like ATPase, C-terminal domain"/>
    <property type="match status" value="1"/>
</dbReference>
<dbReference type="InterPro" id="IPR011712">
    <property type="entry name" value="Sig_transdc_His_kin_sub3_dim/P"/>
</dbReference>
<dbReference type="STRING" id="1459.AF332_14940"/>
<dbReference type="RefSeq" id="WP_053435353.1">
    <property type="nucleotide sequence ID" value="NZ_LGUF01000007.1"/>
</dbReference>
<feature type="coiled-coil region" evidence="9">
    <location>
        <begin position="144"/>
        <end position="171"/>
    </location>
</feature>
<sequence>MKSYWLWYLLNLTVWPFAIAYLNLPINQLPVYIFGVSLYFLLFFIVPLIEKNPILLFFLLCTNIIIATAALYPYHNEFNPFLILIISLVMAEGFYRLPLRYGIAIGAIGAFGLGITALYSNLDLVLQISIAIYILFLFIALIHYKKTKDQLMDLEARYEAFLSEYRDIKRRAVSEEELARREERVLIAHEIHDSVGHKLTALIMQLEMFRLQTSEEEKERVQSLKDLANESLNETRRAVKSLKANDTGGLPGILRLIRKLELENMMHIHFSVKYGAFSAPLTGEQSFVIYRSVQEALTNVMKHSNANEAEITFEAPGGSIFRFEIRNPASGTDNYQEGFGLSQMRQRLENQNGGLKVYQTDGHFIVSGYIKIK</sequence>
<keyword evidence="10" id="KW-0472">Membrane</keyword>
<feature type="transmembrane region" description="Helical" evidence="10">
    <location>
        <begin position="102"/>
        <end position="119"/>
    </location>
</feature>
<dbReference type="Gene3D" id="1.20.5.1930">
    <property type="match status" value="1"/>
</dbReference>
<protein>
    <recommendedName>
        <fullName evidence="2">histidine kinase</fullName>
        <ecNumber evidence="2">2.7.13.3</ecNumber>
    </recommendedName>
</protein>
<feature type="transmembrane region" description="Helical" evidence="10">
    <location>
        <begin position="125"/>
        <end position="144"/>
    </location>
</feature>
<dbReference type="Pfam" id="PF07730">
    <property type="entry name" value="HisKA_3"/>
    <property type="match status" value="1"/>
</dbReference>
<organism evidence="12 13">
    <name type="scientific">Sporosarcina globispora</name>
    <name type="common">Bacillus globisporus</name>
    <dbReference type="NCBI Taxonomy" id="1459"/>
    <lineage>
        <taxon>Bacteria</taxon>
        <taxon>Bacillati</taxon>
        <taxon>Bacillota</taxon>
        <taxon>Bacilli</taxon>
        <taxon>Bacillales</taxon>
        <taxon>Caryophanaceae</taxon>
        <taxon>Sporosarcina</taxon>
    </lineage>
</organism>
<keyword evidence="6 12" id="KW-0418">Kinase</keyword>
<dbReference type="GO" id="GO:0005524">
    <property type="term" value="F:ATP binding"/>
    <property type="evidence" value="ECO:0007669"/>
    <property type="project" value="UniProtKB-KW"/>
</dbReference>
<dbReference type="InterPro" id="IPR050482">
    <property type="entry name" value="Sensor_HK_TwoCompSys"/>
</dbReference>
<evidence type="ECO:0000256" key="9">
    <source>
        <dbReference type="SAM" id="Coils"/>
    </source>
</evidence>
<keyword evidence="3" id="KW-0597">Phosphoprotein</keyword>
<dbReference type="GO" id="GO:0016020">
    <property type="term" value="C:membrane"/>
    <property type="evidence" value="ECO:0007669"/>
    <property type="project" value="InterPro"/>
</dbReference>
<reference evidence="13" key="1">
    <citation type="submission" date="2015-07" db="EMBL/GenBank/DDBJ databases">
        <title>Fjat-10036 dsm4.</title>
        <authorList>
            <person name="Liu B."/>
            <person name="Wang J."/>
            <person name="Zhu Y."/>
            <person name="Liu G."/>
            <person name="Chen Q."/>
            <person name="Chen Z."/>
            <person name="Lan J."/>
            <person name="Che J."/>
            <person name="Ge C."/>
            <person name="Shi H."/>
            <person name="Pan Z."/>
            <person name="Liu X."/>
        </authorList>
    </citation>
    <scope>NUCLEOTIDE SEQUENCE [LARGE SCALE GENOMIC DNA]</scope>
    <source>
        <strain evidence="13">DSM 4</strain>
    </source>
</reference>
<evidence type="ECO:0000313" key="13">
    <source>
        <dbReference type="Proteomes" id="UP000037109"/>
    </source>
</evidence>
<evidence type="ECO:0000256" key="3">
    <source>
        <dbReference type="ARBA" id="ARBA00022553"/>
    </source>
</evidence>
<keyword evidence="8" id="KW-0902">Two-component regulatory system</keyword>
<evidence type="ECO:0000256" key="8">
    <source>
        <dbReference type="ARBA" id="ARBA00023012"/>
    </source>
</evidence>
<dbReference type="EC" id="2.7.13.3" evidence="2"/>
<gene>
    <name evidence="12" type="ORF">AF332_14940</name>
</gene>
<feature type="coiled-coil region" evidence="9">
    <location>
        <begin position="211"/>
        <end position="245"/>
    </location>
</feature>
<dbReference type="Proteomes" id="UP000037109">
    <property type="component" value="Unassembled WGS sequence"/>
</dbReference>
<feature type="transmembrane region" description="Helical" evidence="10">
    <location>
        <begin position="5"/>
        <end position="24"/>
    </location>
</feature>
<keyword evidence="4" id="KW-0808">Transferase</keyword>
<dbReference type="OrthoDB" id="199946at2"/>
<evidence type="ECO:0000256" key="5">
    <source>
        <dbReference type="ARBA" id="ARBA00022741"/>
    </source>
</evidence>
<keyword evidence="7" id="KW-0067">ATP-binding</keyword>
<dbReference type="PANTHER" id="PTHR24421">
    <property type="entry name" value="NITRATE/NITRITE SENSOR PROTEIN NARX-RELATED"/>
    <property type="match status" value="1"/>
</dbReference>
<evidence type="ECO:0000256" key="7">
    <source>
        <dbReference type="ARBA" id="ARBA00022840"/>
    </source>
</evidence>
<dbReference type="PANTHER" id="PTHR24421:SF10">
    <property type="entry name" value="NITRATE_NITRITE SENSOR PROTEIN NARQ"/>
    <property type="match status" value="1"/>
</dbReference>
<name>A0A0M0GEZ0_SPOGL</name>
<dbReference type="GO" id="GO:0046983">
    <property type="term" value="F:protein dimerization activity"/>
    <property type="evidence" value="ECO:0007669"/>
    <property type="project" value="InterPro"/>
</dbReference>
<keyword evidence="5" id="KW-0547">Nucleotide-binding</keyword>
<evidence type="ECO:0000256" key="10">
    <source>
        <dbReference type="SAM" id="Phobius"/>
    </source>
</evidence>
<dbReference type="EMBL" id="LGUF01000007">
    <property type="protein sequence ID" value="KON87991.1"/>
    <property type="molecule type" value="Genomic_DNA"/>
</dbReference>
<dbReference type="PATRIC" id="fig|1459.3.peg.3224"/>
<dbReference type="InterPro" id="IPR036890">
    <property type="entry name" value="HATPase_C_sf"/>
</dbReference>
<evidence type="ECO:0000313" key="12">
    <source>
        <dbReference type="EMBL" id="KON87991.1"/>
    </source>
</evidence>